<dbReference type="KEGG" id="psac:PSM36_2889"/>
<gene>
    <name evidence="1" type="ORF">PSM36_2889</name>
</gene>
<dbReference type="Proteomes" id="UP000187464">
    <property type="component" value="Chromosome I"/>
</dbReference>
<dbReference type="STRING" id="1642647.PSM36_2889"/>
<accession>A0A1R3SZT5</accession>
<proteinExistence type="predicted"/>
<keyword evidence="2" id="KW-1185">Reference proteome</keyword>
<dbReference type="EMBL" id="LT605205">
    <property type="protein sequence ID" value="SCD21683.1"/>
    <property type="molecule type" value="Genomic_DNA"/>
</dbReference>
<dbReference type="AlphaFoldDB" id="A0A1R3SZT5"/>
<evidence type="ECO:0000313" key="2">
    <source>
        <dbReference type="Proteomes" id="UP000187464"/>
    </source>
</evidence>
<name>A0A1R3SZT5_9BACT</name>
<protein>
    <submittedName>
        <fullName evidence="1">Uncharacterized protein</fullName>
    </submittedName>
</protein>
<sequence length="277" mass="32267">MESIFTRLQRFINEFTSSRLKKSTDLFELKSEYWDDEILHTHIREEIYKASCELVALHEKAPMLHVITNFPDLKNVLWESTFIESISPDERKKYHNSENISLSHDRLNDDPEIYDRQLPYFSGIISSIYLTEYIAFLQSKLPEEITADVPKEEKSTFEHQLNPAQIELLAECLNDVRMFPENITSQTLENIFACNLSQPLKARNNRLLAYFFSALDDRSLITRNWQSVIDKNSLFLSSGKSRPLKQSDLSTANSEIKITPPIGSETIDKYLKQLKEH</sequence>
<organism evidence="1 2">
    <name type="scientific">Proteiniphilum saccharofermentans</name>
    <dbReference type="NCBI Taxonomy" id="1642647"/>
    <lineage>
        <taxon>Bacteria</taxon>
        <taxon>Pseudomonadati</taxon>
        <taxon>Bacteroidota</taxon>
        <taxon>Bacteroidia</taxon>
        <taxon>Bacteroidales</taxon>
        <taxon>Dysgonomonadaceae</taxon>
        <taxon>Proteiniphilum</taxon>
    </lineage>
</organism>
<evidence type="ECO:0000313" key="1">
    <source>
        <dbReference type="EMBL" id="SCD21683.1"/>
    </source>
</evidence>
<dbReference type="RefSeq" id="WP_076931460.1">
    <property type="nucleotide sequence ID" value="NZ_LT605205.1"/>
</dbReference>
<reference evidence="1 2" key="1">
    <citation type="submission" date="2016-08" db="EMBL/GenBank/DDBJ databases">
        <authorList>
            <person name="Seilhamer J.J."/>
        </authorList>
    </citation>
    <scope>NUCLEOTIDE SEQUENCE [LARGE SCALE GENOMIC DNA]</scope>
    <source>
        <strain evidence="1">M3/6</strain>
    </source>
</reference>